<evidence type="ECO:0000313" key="5">
    <source>
        <dbReference type="Proteomes" id="UP001177140"/>
    </source>
</evidence>
<proteinExistence type="predicted"/>
<feature type="non-terminal residue" evidence="4">
    <location>
        <position position="407"/>
    </location>
</feature>
<dbReference type="PANTHER" id="PTHR45631">
    <property type="entry name" value="OS07G0107800 PROTEIN-RELATED"/>
    <property type="match status" value="1"/>
</dbReference>
<keyword evidence="2" id="KW-0472">Membrane</keyword>
<protein>
    <recommendedName>
        <fullName evidence="3">Malectin-like domain-containing protein</fullName>
    </recommendedName>
</protein>
<dbReference type="EMBL" id="JAJJMA010026069">
    <property type="protein sequence ID" value="MCL7023766.1"/>
    <property type="molecule type" value="Genomic_DNA"/>
</dbReference>
<organism evidence="4 5">
    <name type="scientific">Papaver nudicaule</name>
    <name type="common">Iceland poppy</name>
    <dbReference type="NCBI Taxonomy" id="74823"/>
    <lineage>
        <taxon>Eukaryota</taxon>
        <taxon>Viridiplantae</taxon>
        <taxon>Streptophyta</taxon>
        <taxon>Embryophyta</taxon>
        <taxon>Tracheophyta</taxon>
        <taxon>Spermatophyta</taxon>
        <taxon>Magnoliopsida</taxon>
        <taxon>Ranunculales</taxon>
        <taxon>Papaveraceae</taxon>
        <taxon>Papaveroideae</taxon>
        <taxon>Papaver</taxon>
    </lineage>
</organism>
<evidence type="ECO:0000256" key="2">
    <source>
        <dbReference type="SAM" id="Phobius"/>
    </source>
</evidence>
<dbReference type="AlphaFoldDB" id="A0AA41UY25"/>
<accession>A0AA41UY25</accession>
<keyword evidence="2" id="KW-0812">Transmembrane</keyword>
<reference evidence="4" key="1">
    <citation type="submission" date="2022-03" db="EMBL/GenBank/DDBJ databases">
        <title>A functionally conserved STORR gene fusion in Papaver species that diverged 16.8 million years ago.</title>
        <authorList>
            <person name="Catania T."/>
        </authorList>
    </citation>
    <scope>NUCLEOTIDE SEQUENCE</scope>
    <source>
        <strain evidence="4">S-191538</strain>
    </source>
</reference>
<comment type="caution">
    <text evidence="4">The sequence shown here is derived from an EMBL/GenBank/DDBJ whole genome shotgun (WGS) entry which is preliminary data.</text>
</comment>
<gene>
    <name evidence="4" type="ORF">MKW94_022411</name>
</gene>
<dbReference type="Proteomes" id="UP001177140">
    <property type="component" value="Unassembled WGS sequence"/>
</dbReference>
<dbReference type="Pfam" id="PF12819">
    <property type="entry name" value="Malectin_like"/>
    <property type="match status" value="1"/>
</dbReference>
<feature type="transmembrane region" description="Helical" evidence="2">
    <location>
        <begin position="20"/>
        <end position="44"/>
    </location>
</feature>
<dbReference type="InterPro" id="IPR024788">
    <property type="entry name" value="Malectin-like_Carb-bd_dom"/>
</dbReference>
<dbReference type="PANTHER" id="PTHR45631:SF44">
    <property type="entry name" value="CARBOHYDRATE-BINDING PROTEIN OF THE ER PROTEIN"/>
    <property type="match status" value="1"/>
</dbReference>
<keyword evidence="5" id="KW-1185">Reference proteome</keyword>
<comment type="subcellular location">
    <subcellularLocation>
        <location evidence="1">Membrane</location>
        <topology evidence="1">Single-pass membrane protein</topology>
    </subcellularLocation>
</comment>
<dbReference type="GO" id="GO:0016020">
    <property type="term" value="C:membrane"/>
    <property type="evidence" value="ECO:0007669"/>
    <property type="project" value="UniProtKB-SubCell"/>
</dbReference>
<name>A0AA41UY25_PAPNU</name>
<sequence length="407" mass="46162">MNSISANFSYTKMQIKNLQFQYGFLYSSYWFTPFTALVFSYPALFISIDCGSSSSKPYTDENSIEWVGDDQYIRTGEARNIISKEQMYGSDPHVMDTLREFTTGRKNCYSIDVNNSEENINVERVLVRASFFYGNYDNKSNSPTFNLQFNGNNWTQVRTRDCLTYAEVVYSLNHGNTVTVCLAQTHPENVPFISALEVRSLDSDMYSYVDSNYPLLFMSRTAYGTNSNSTVRFPDDSYDRIWESFGPLSKSSGLLRVKNRSPSVEVDIADRIPDTLFTEAITPANFSSGGYMWFGGKVLYPEIPMHFNAYFSEVIGLNSTQKRSFNIYLDTYGVNGSKPSSHDFGIVNPPYGRALQVRLNNVSVESYTDFYEVYMQATNDATLNPLINALEAYTIGEKLVQGTNSKD</sequence>
<evidence type="ECO:0000313" key="4">
    <source>
        <dbReference type="EMBL" id="MCL7023766.1"/>
    </source>
</evidence>
<evidence type="ECO:0000259" key="3">
    <source>
        <dbReference type="Pfam" id="PF12819"/>
    </source>
</evidence>
<feature type="domain" description="Malectin-like" evidence="3">
    <location>
        <begin position="48"/>
        <end position="395"/>
    </location>
</feature>
<evidence type="ECO:0000256" key="1">
    <source>
        <dbReference type="ARBA" id="ARBA00004167"/>
    </source>
</evidence>
<keyword evidence="2" id="KW-1133">Transmembrane helix</keyword>